<keyword evidence="2 4" id="KW-0479">Metal-binding</keyword>
<keyword evidence="4" id="KW-0500">Molybdenum</keyword>
<evidence type="ECO:0000256" key="1">
    <source>
        <dbReference type="ARBA" id="ARBA00009175"/>
    </source>
</evidence>
<keyword evidence="6" id="KW-1185">Reference proteome</keyword>
<dbReference type="PANTHER" id="PTHR30632:SF14">
    <property type="entry name" value="TUNGSTATE_MOLYBDATE_CHROMATE-BINDING PROTEIN MODA"/>
    <property type="match status" value="1"/>
</dbReference>
<reference evidence="5 6" key="1">
    <citation type="journal article" date="2010" name="Stand. Genomic Sci.">
        <title>Non-contiguous finished genome sequence of Aminomonas paucivorans type strain (GLU-3).</title>
        <authorList>
            <person name="Pitluck S."/>
            <person name="Yasawong M."/>
            <person name="Held B."/>
            <person name="Lapidus A."/>
            <person name="Nolan M."/>
            <person name="Copeland A."/>
            <person name="Lucas S."/>
            <person name="Del Rio T.G."/>
            <person name="Tice H."/>
            <person name="Cheng J.F."/>
            <person name="Chertkov O."/>
            <person name="Goodwin L."/>
            <person name="Tapia R."/>
            <person name="Han C."/>
            <person name="Liolios K."/>
            <person name="Ivanova N."/>
            <person name="Mavromatis K."/>
            <person name="Ovchinnikova G."/>
            <person name="Pati A."/>
            <person name="Chen A."/>
            <person name="Palaniappan K."/>
            <person name="Land M."/>
            <person name="Hauser L."/>
            <person name="Chang Y.J."/>
            <person name="Jeffries C.D."/>
            <person name="Pukall R."/>
            <person name="Spring S."/>
            <person name="Rohde M."/>
            <person name="Sikorski J."/>
            <person name="Goker M."/>
            <person name="Woyke T."/>
            <person name="Bristow J."/>
            <person name="Eisen J.A."/>
            <person name="Markowitz V."/>
            <person name="Hugenholtz P."/>
            <person name="Kyrpides N.C."/>
            <person name="Klenk H.P."/>
        </authorList>
    </citation>
    <scope>NUCLEOTIDE SEQUENCE [LARGE SCALE GENOMIC DNA]</scope>
    <source>
        <strain evidence="5 6">DSM 12260</strain>
    </source>
</reference>
<evidence type="ECO:0000256" key="2">
    <source>
        <dbReference type="ARBA" id="ARBA00022723"/>
    </source>
</evidence>
<dbReference type="InterPro" id="IPR005950">
    <property type="entry name" value="ModA"/>
</dbReference>
<feature type="binding site" evidence="4">
    <location>
        <position position="41"/>
    </location>
    <ligand>
        <name>molybdate</name>
        <dbReference type="ChEBI" id="CHEBI:36264"/>
    </ligand>
</feature>
<dbReference type="AlphaFoldDB" id="E3CUN6"/>
<feature type="binding site" evidence="4">
    <location>
        <position position="173"/>
    </location>
    <ligand>
        <name>molybdate</name>
        <dbReference type="ChEBI" id="CHEBI:36264"/>
    </ligand>
</feature>
<dbReference type="Gene3D" id="3.40.190.10">
    <property type="entry name" value="Periplasmic binding protein-like II"/>
    <property type="match status" value="2"/>
</dbReference>
<dbReference type="NCBIfam" id="TIGR01256">
    <property type="entry name" value="modA"/>
    <property type="match status" value="1"/>
</dbReference>
<dbReference type="InterPro" id="IPR050682">
    <property type="entry name" value="ModA/WtpA"/>
</dbReference>
<sequence>MKRSGMRRGGWGFVLVLAATLGWGLGSVSPAAAETVAAAASLQPVMEKLLPQFEKDKNMKLEAVFDASGNLARQIEMGAPFDVFLSADEKWARYLEEKGKLEKVRAFAECPLVLWWAKKEAPRMELMTDKAYRVAIADPETAPFGKLAKKYLVSKGWFDPIQKQGRLILGGDVLKAGLAAKSGGADLALLPLSIAQKLGGTWTKVPVAPQTLFGGLVAGRSVLAGRAFFDYLRSDRAEPCFREAGFELIR</sequence>
<proteinExistence type="inferred from homology"/>
<gene>
    <name evidence="5" type="ORF">Apau_0687</name>
</gene>
<dbReference type="PaxDb" id="584708-Apau_0687"/>
<dbReference type="eggNOG" id="COG0725">
    <property type="taxonomic scope" value="Bacteria"/>
</dbReference>
<comment type="similarity">
    <text evidence="1">Belongs to the bacterial solute-binding protein ModA family.</text>
</comment>
<dbReference type="GO" id="GO:0015689">
    <property type="term" value="P:molybdate ion transport"/>
    <property type="evidence" value="ECO:0007669"/>
    <property type="project" value="InterPro"/>
</dbReference>
<dbReference type="GO" id="GO:0046872">
    <property type="term" value="F:metal ion binding"/>
    <property type="evidence" value="ECO:0007669"/>
    <property type="project" value="UniProtKB-KW"/>
</dbReference>
<dbReference type="PANTHER" id="PTHR30632">
    <property type="entry name" value="MOLYBDATE-BINDING PERIPLASMIC PROTEIN"/>
    <property type="match status" value="1"/>
</dbReference>
<organism evidence="5 6">
    <name type="scientific">Aminomonas paucivorans DSM 12260</name>
    <dbReference type="NCBI Taxonomy" id="584708"/>
    <lineage>
        <taxon>Bacteria</taxon>
        <taxon>Thermotogati</taxon>
        <taxon>Synergistota</taxon>
        <taxon>Synergistia</taxon>
        <taxon>Synergistales</taxon>
        <taxon>Synergistaceae</taxon>
        <taxon>Aminomonas</taxon>
    </lineage>
</organism>
<dbReference type="RefSeq" id="WP_006300279.1">
    <property type="nucleotide sequence ID" value="NZ_CM001022.1"/>
</dbReference>
<dbReference type="STRING" id="584708.Apau_0687"/>
<feature type="binding site" evidence="4">
    <location>
        <position position="68"/>
    </location>
    <ligand>
        <name>molybdate</name>
        <dbReference type="ChEBI" id="CHEBI:36264"/>
    </ligand>
</feature>
<evidence type="ECO:0000256" key="4">
    <source>
        <dbReference type="PIRSR" id="PIRSR004846-1"/>
    </source>
</evidence>
<dbReference type="SUPFAM" id="SSF53850">
    <property type="entry name" value="Periplasmic binding protein-like II"/>
    <property type="match status" value="1"/>
</dbReference>
<dbReference type="Pfam" id="PF13531">
    <property type="entry name" value="SBP_bac_11"/>
    <property type="match status" value="1"/>
</dbReference>
<protein>
    <submittedName>
        <fullName evidence="5">Molybdenum ABC transporter, periplasmic molybdate-binding protein</fullName>
    </submittedName>
</protein>
<dbReference type="PIRSF" id="PIRSF004846">
    <property type="entry name" value="ModA"/>
    <property type="match status" value="1"/>
</dbReference>
<keyword evidence="3" id="KW-0732">Signal</keyword>
<dbReference type="Proteomes" id="UP000005096">
    <property type="component" value="Chromosome"/>
</dbReference>
<evidence type="ECO:0000313" key="6">
    <source>
        <dbReference type="Proteomes" id="UP000005096"/>
    </source>
</evidence>
<dbReference type="HOGENOM" id="CLU_065520_1_1_0"/>
<evidence type="ECO:0000256" key="3">
    <source>
        <dbReference type="ARBA" id="ARBA00022729"/>
    </source>
</evidence>
<accession>E3CUN6</accession>
<dbReference type="GO" id="GO:0030973">
    <property type="term" value="F:molybdate ion binding"/>
    <property type="evidence" value="ECO:0007669"/>
    <property type="project" value="TreeGrafter"/>
</dbReference>
<evidence type="ECO:0000313" key="5">
    <source>
        <dbReference type="EMBL" id="EFQ23116.1"/>
    </source>
</evidence>
<name>E3CUN6_9BACT</name>
<dbReference type="EMBL" id="CM001022">
    <property type="protein sequence ID" value="EFQ23116.1"/>
    <property type="molecule type" value="Genomic_DNA"/>
</dbReference>